<protein>
    <submittedName>
        <fullName evidence="1">Uncharacterized protein</fullName>
    </submittedName>
</protein>
<dbReference type="AlphaFoldDB" id="A0A0E3VUS4"/>
<proteinExistence type="predicted"/>
<name>A0A0E3VUS4_9BRAD</name>
<organism evidence="1 2">
    <name type="scientific">Bradyrhizobium diazoefficiens</name>
    <dbReference type="NCBI Taxonomy" id="1355477"/>
    <lineage>
        <taxon>Bacteria</taxon>
        <taxon>Pseudomonadati</taxon>
        <taxon>Pseudomonadota</taxon>
        <taxon>Alphaproteobacteria</taxon>
        <taxon>Hyphomicrobiales</taxon>
        <taxon>Nitrobacteraceae</taxon>
        <taxon>Bradyrhizobium</taxon>
    </lineage>
</organism>
<evidence type="ECO:0000313" key="1">
    <source>
        <dbReference type="EMBL" id="BAR57915.1"/>
    </source>
</evidence>
<accession>A0A0E3VUS4</accession>
<evidence type="ECO:0000313" key="2">
    <source>
        <dbReference type="Proteomes" id="UP000063308"/>
    </source>
</evidence>
<sequence length="31" mass="3487">MLIGEVVQPAATFVVVQRAYSWFADNYARLA</sequence>
<reference evidence="1 2" key="1">
    <citation type="submission" date="2014-11" db="EMBL/GenBank/DDBJ databases">
        <title>Symbiosis island explosion on the genome of extra-slow-growing strains of soybean bradyrhizobia with massive insertion sequences.</title>
        <authorList>
            <person name="Iida T."/>
            <person name="Minamisawa K."/>
        </authorList>
    </citation>
    <scope>NUCLEOTIDE SEQUENCE [LARGE SCALE GENOMIC DNA]</scope>
    <source>
        <strain evidence="1 2">NK6</strain>
    </source>
</reference>
<dbReference type="Proteomes" id="UP000063308">
    <property type="component" value="Chromosome"/>
</dbReference>
<gene>
    <name evidence="1" type="ORF">NK6_4749</name>
</gene>
<dbReference type="EMBL" id="AP014685">
    <property type="protein sequence ID" value="BAR57915.1"/>
    <property type="molecule type" value="Genomic_DNA"/>
</dbReference>